<feature type="transmembrane region" description="Helical" evidence="8">
    <location>
        <begin position="337"/>
        <end position="353"/>
    </location>
</feature>
<evidence type="ECO:0000313" key="11">
    <source>
        <dbReference type="Proteomes" id="UP000032721"/>
    </source>
</evidence>
<dbReference type="PRINTS" id="PR00702">
    <property type="entry name" value="ACRIFLAVINRP"/>
</dbReference>
<accession>A0A068QW99</accession>
<dbReference type="PANTHER" id="PTHR32063:SF34">
    <property type="entry name" value="MULTIDRUG RESISTANCE PROTEIN MDTC"/>
    <property type="match status" value="1"/>
</dbReference>
<dbReference type="AlphaFoldDB" id="A0A068QW99"/>
<dbReference type="GO" id="GO:0042910">
    <property type="term" value="F:xenobiotic transmembrane transporter activity"/>
    <property type="evidence" value="ECO:0007669"/>
    <property type="project" value="TreeGrafter"/>
</dbReference>
<sequence length="1036" mass="112840">MKFFALFIQRPVATTLLSLAITLCGALSFILLPVAPLPQVDFPVITVHAAMPGASPETMASSVTTPLERALGRIAGVKEMASTSSLGTSYIYLEFDLDRDINGAARDVQAAINASQSLLPSGMPSKPGYHKANLSDAPIMILTLTSDNYSEGQLYDLASTRLAQKISQIEGVSKVSVGGSSLPAIRLELNPNALFNQGVSLNDVSNAIRNANLRFPTGYVDSDKQSWQLHTNDELKTPDDYRSVIVRYNHGAPVRLQDIANVKHSIEDTRAAGMSGNKSAIVLIIRREAGANIIATVQRIRDQFPALQASLPANIQLKVAQDRSPAIHASLQEVKRALAIAVALVILVVFLFLHSGRATLIPAIAVPVSLIGTFTAMYLCGFSLNNLSLMALTIATGFVVDDAIVVLENISRHLNAGLKPMQAALKGTREVGFTVLAMSLSLVAVFIPLVLIDELLGRLFRDFAVTLATAIGISLFISLTLTPMMCAHLLKSSPQHAQKQTRGFGKVLLRIQQSYARSLQWVLKHTRWVLLILVGVIALNIWLYISIPKTFFPQQDTGKMLGFVVADQSISFQAMRGKMKRFMQAVDDDPTVDNVVGFTGGDSINTGFMFISLKPLKERSESIQQVITRLRSQLPKEAGARLYLVPVQDLGSGGRGGKSIYQFNLLSDDFGELRKWSPVVKKALQRLPQLVDVNADDDEEAKGAEIAITYDRDVMARLGINVAEANNLLNSAFGQRQVSTIYTPLNQYKVVMEVEPQYNQDPSALEKMFVINSKGERIPLSYFAHWYPANAPLDVYHQGLSASSTIAFDVAPGYTLSDAISAIERTITELGVPSAVRSSFAGTAQDFQESERSQLLVILAAIVTVYLVLGVLYESYIHPLTILSTLPSAGVGALLALELFNTPFSLIAMIGIMLLVGIVKKNAIIMVDFALEAQRNGKLSAQEAIFQASLLRFRPIMMTTLSALFGALPLVLSNGDGAELRLPLGITIVGGLVVSQLLTLYTTPVVYLFFDRLREKWRLRHAKRTATQSQIVDSDC</sequence>
<evidence type="ECO:0000256" key="3">
    <source>
        <dbReference type="ARBA" id="ARBA00022475"/>
    </source>
</evidence>
<dbReference type="Gene3D" id="1.20.1640.10">
    <property type="entry name" value="Multidrug efflux transporter AcrB transmembrane domain"/>
    <property type="match status" value="2"/>
</dbReference>
<dbReference type="KEGG" id="xdo:XDD1_2456"/>
<proteinExistence type="inferred from homology"/>
<dbReference type="EMBL" id="VNHN01000044">
    <property type="protein sequence ID" value="TYP02459.1"/>
    <property type="molecule type" value="Genomic_DNA"/>
</dbReference>
<evidence type="ECO:0000313" key="9">
    <source>
        <dbReference type="EMBL" id="CDG18155.1"/>
    </source>
</evidence>
<dbReference type="Proteomes" id="UP000032721">
    <property type="component" value="Chromosome"/>
</dbReference>
<dbReference type="InterPro" id="IPR023931">
    <property type="entry name" value="Multidrug-R_MdtC"/>
</dbReference>
<feature type="transmembrane region" description="Helical" evidence="8">
    <location>
        <begin position="431"/>
        <end position="451"/>
    </location>
</feature>
<evidence type="ECO:0000256" key="8">
    <source>
        <dbReference type="HAMAP-Rule" id="MF_01424"/>
    </source>
</evidence>
<dbReference type="SUPFAM" id="SSF82866">
    <property type="entry name" value="Multidrug efflux transporter AcrB transmembrane domain"/>
    <property type="match status" value="2"/>
</dbReference>
<dbReference type="GO" id="GO:0005886">
    <property type="term" value="C:plasma membrane"/>
    <property type="evidence" value="ECO:0007669"/>
    <property type="project" value="UniProtKB-SubCell"/>
</dbReference>
<evidence type="ECO:0000256" key="7">
    <source>
        <dbReference type="ARBA" id="ARBA00023136"/>
    </source>
</evidence>
<dbReference type="HAMAP" id="MF_01424">
    <property type="entry name" value="MdtC"/>
    <property type="match status" value="1"/>
</dbReference>
<dbReference type="FunFam" id="1.20.1640.10:FF:000001">
    <property type="entry name" value="Efflux pump membrane transporter"/>
    <property type="match status" value="1"/>
</dbReference>
<dbReference type="Gene3D" id="3.30.70.1320">
    <property type="entry name" value="Multidrug efflux transporter AcrB pore domain like"/>
    <property type="match status" value="1"/>
</dbReference>
<dbReference type="NCBIfam" id="NF033617">
    <property type="entry name" value="RND_permease_2"/>
    <property type="match status" value="1"/>
</dbReference>
<dbReference type="Gene3D" id="3.30.2090.10">
    <property type="entry name" value="Multidrug efflux transporter AcrB TolC docking domain, DN and DC subdomains"/>
    <property type="match status" value="2"/>
</dbReference>
<dbReference type="FunFam" id="3.30.70.1430:FF:000001">
    <property type="entry name" value="Efflux pump membrane transporter"/>
    <property type="match status" value="1"/>
</dbReference>
<dbReference type="EMBL" id="FO704550">
    <property type="protein sequence ID" value="CDG18155.1"/>
    <property type="molecule type" value="Genomic_DNA"/>
</dbReference>
<dbReference type="RefSeq" id="WP_045971225.1">
    <property type="nucleotide sequence ID" value="NZ_CAWMED010000001.1"/>
</dbReference>
<keyword evidence="7 8" id="KW-0472">Membrane</keyword>
<keyword evidence="2 8" id="KW-0813">Transport</keyword>
<dbReference type="NCBIfam" id="NF007905">
    <property type="entry name" value="PRK10614.1"/>
    <property type="match status" value="1"/>
</dbReference>
<name>A0A068QW99_9GAMM</name>
<evidence type="ECO:0000256" key="5">
    <source>
        <dbReference type="ARBA" id="ARBA00022692"/>
    </source>
</evidence>
<feature type="transmembrane region" description="Helical" evidence="8">
    <location>
        <begin position="855"/>
        <end position="873"/>
    </location>
</feature>
<dbReference type="STRING" id="351671.XDD1_2456"/>
<evidence type="ECO:0000313" key="12">
    <source>
        <dbReference type="Proteomes" id="UP000324170"/>
    </source>
</evidence>
<reference evidence="9 11" key="1">
    <citation type="submission" date="2013-07" db="EMBL/GenBank/DDBJ databases">
        <authorList>
            <person name="Genoscope - CEA"/>
        </authorList>
    </citation>
    <scope>NUCLEOTIDE SEQUENCE [LARGE SCALE GENOMIC DNA]</scope>
    <source>
        <strain evidence="9">FRM16</strain>
        <strain evidence="11">FRM16 / DSM 17909</strain>
    </source>
</reference>
<comment type="similarity">
    <text evidence="8">Belongs to the resistance-nodulation-cell division (RND) (TC 2.A.6) family. MdtC subfamily.</text>
</comment>
<keyword evidence="4 8" id="KW-0997">Cell inner membrane</keyword>
<dbReference type="InterPro" id="IPR027463">
    <property type="entry name" value="AcrB_DN_DC_subdom"/>
</dbReference>
<protein>
    <recommendedName>
        <fullName evidence="8">Multidrug resistance protein MdtC</fullName>
    </recommendedName>
    <alternativeName>
        <fullName evidence="8">Multidrug transporter MdtC</fullName>
    </alternativeName>
</protein>
<dbReference type="PANTHER" id="PTHR32063">
    <property type="match status" value="1"/>
</dbReference>
<keyword evidence="6 8" id="KW-1133">Transmembrane helix</keyword>
<dbReference type="Pfam" id="PF00873">
    <property type="entry name" value="ACR_tran"/>
    <property type="match status" value="1"/>
</dbReference>
<comment type="caution">
    <text evidence="8">Lacks conserved residue(s) required for the propagation of feature annotation.</text>
</comment>
<evidence type="ECO:0000256" key="4">
    <source>
        <dbReference type="ARBA" id="ARBA00022519"/>
    </source>
</evidence>
<dbReference type="InterPro" id="IPR001036">
    <property type="entry name" value="Acrflvin-R"/>
</dbReference>
<organism evidence="9 11">
    <name type="scientific">Xenorhabdus doucetiae</name>
    <dbReference type="NCBI Taxonomy" id="351671"/>
    <lineage>
        <taxon>Bacteria</taxon>
        <taxon>Pseudomonadati</taxon>
        <taxon>Pseudomonadota</taxon>
        <taxon>Gammaproteobacteria</taxon>
        <taxon>Enterobacterales</taxon>
        <taxon>Morganellaceae</taxon>
        <taxon>Xenorhabdus</taxon>
    </lineage>
</organism>
<dbReference type="SUPFAM" id="SSF82714">
    <property type="entry name" value="Multidrug efflux transporter AcrB TolC docking domain, DN and DC subdomains"/>
    <property type="match status" value="2"/>
</dbReference>
<feature type="transmembrane region" description="Helical" evidence="8">
    <location>
        <begin position="951"/>
        <end position="972"/>
    </location>
</feature>
<evidence type="ECO:0000256" key="2">
    <source>
        <dbReference type="ARBA" id="ARBA00022448"/>
    </source>
</evidence>
<dbReference type="SUPFAM" id="SSF82693">
    <property type="entry name" value="Multidrug efflux transporter AcrB pore domain, PN1, PN2, PC1 and PC2 subdomains"/>
    <property type="match status" value="4"/>
</dbReference>
<comment type="subcellular location">
    <subcellularLocation>
        <location evidence="1 8">Cell inner membrane</location>
        <topology evidence="1 8">Multi-pass membrane protein</topology>
    </subcellularLocation>
</comment>
<keyword evidence="3 8" id="KW-1003">Cell membrane</keyword>
<dbReference type="OrthoDB" id="9757904at2"/>
<feature type="transmembrane region" description="Helical" evidence="8">
    <location>
        <begin position="360"/>
        <end position="384"/>
    </location>
</feature>
<evidence type="ECO:0000313" key="10">
    <source>
        <dbReference type="EMBL" id="TYP02459.1"/>
    </source>
</evidence>
<feature type="transmembrane region" description="Helical" evidence="8">
    <location>
        <begin position="906"/>
        <end position="931"/>
    </location>
</feature>
<dbReference type="HOGENOM" id="CLU_002755_1_2_6"/>
<comment type="subunit">
    <text evidence="8">Part of a tripartite efflux system composed of MdtA, MdtB and MdtC. MdtC forms a heteromultimer with MdtB.</text>
</comment>
<feature type="transmembrane region" description="Helical" evidence="8">
    <location>
        <begin position="984"/>
        <end position="1010"/>
    </location>
</feature>
<evidence type="ECO:0000256" key="1">
    <source>
        <dbReference type="ARBA" id="ARBA00004429"/>
    </source>
</evidence>
<reference evidence="10 12" key="2">
    <citation type="submission" date="2019-07" db="EMBL/GenBank/DDBJ databases">
        <title>Genomic Encyclopedia of Type Strains, Phase I: the one thousand microbial genomes (KMG-I) project.</title>
        <authorList>
            <person name="Kyrpides N."/>
        </authorList>
    </citation>
    <scope>NUCLEOTIDE SEQUENCE [LARGE SCALE GENOMIC DNA]</scope>
    <source>
        <strain evidence="10 12">DSM 17909</strain>
    </source>
</reference>
<dbReference type="Proteomes" id="UP000324170">
    <property type="component" value="Unassembled WGS sequence"/>
</dbReference>
<gene>
    <name evidence="8 9" type="primary">mdtC</name>
    <name evidence="10" type="ORF">LY16_02531</name>
    <name evidence="9" type="ORF">XDD1_2456</name>
</gene>
<evidence type="ECO:0000256" key="6">
    <source>
        <dbReference type="ARBA" id="ARBA00022989"/>
    </source>
</evidence>
<dbReference type="Gene3D" id="3.30.70.1440">
    <property type="entry name" value="Multidrug efflux transporter AcrB pore domain"/>
    <property type="match status" value="1"/>
</dbReference>
<feature type="transmembrane region" description="Helical" evidence="8">
    <location>
        <begin position="528"/>
        <end position="545"/>
    </location>
</feature>
<feature type="transmembrane region" description="Helical" evidence="8">
    <location>
        <begin position="463"/>
        <end position="490"/>
    </location>
</feature>
<keyword evidence="5 8" id="KW-0812">Transmembrane</keyword>
<keyword evidence="12" id="KW-1185">Reference proteome</keyword>
<dbReference type="Gene3D" id="3.30.70.1430">
    <property type="entry name" value="Multidrug efflux transporter AcrB pore domain"/>
    <property type="match status" value="2"/>
</dbReference>